<feature type="transmembrane region" description="Helical" evidence="1">
    <location>
        <begin position="184"/>
        <end position="203"/>
    </location>
</feature>
<gene>
    <name evidence="2" type="ORF">BST39_27165</name>
</gene>
<feature type="transmembrane region" description="Helical" evidence="1">
    <location>
        <begin position="67"/>
        <end position="88"/>
    </location>
</feature>
<proteinExistence type="predicted"/>
<sequence length="215" mass="22682">MVSRYSAYRRGFGDDTISPDVIDRILIGACAAVWLVLLGVSVAATVALADLGRGFHKAAGSTHTTSWVLYAVIIVSALIIAGAIPMLLRARRMAQTEPAARGMAVASRPPVRLMSQAPRTAAERARLPRGQALAQETDSEWSGEAVDRAWLRGTVLLVGAMGAALVAVATATYLMAVGHDSPSWVAYGVAGLVTAGMPAIEWLHVRQLRRAVAAQ</sequence>
<accession>A0A1X0I3Y2</accession>
<reference evidence="2 3" key="1">
    <citation type="submission" date="2017-02" db="EMBL/GenBank/DDBJ databases">
        <title>The new phylogeny of genus Mycobacterium.</title>
        <authorList>
            <person name="Tortoli E."/>
            <person name="Trovato A."/>
            <person name="Cirillo D.M."/>
        </authorList>
    </citation>
    <scope>NUCLEOTIDE SEQUENCE [LARGE SCALE GENOMIC DNA]</scope>
    <source>
        <strain evidence="2 3">DSM 45000</strain>
    </source>
</reference>
<protein>
    <recommendedName>
        <fullName evidence="4">DUF2561 domain-containing protein</fullName>
    </recommendedName>
</protein>
<keyword evidence="1" id="KW-1133">Transmembrane helix</keyword>
<evidence type="ECO:0008006" key="4">
    <source>
        <dbReference type="Google" id="ProtNLM"/>
    </source>
</evidence>
<dbReference type="OrthoDB" id="4640608at2"/>
<dbReference type="Proteomes" id="UP000192513">
    <property type="component" value="Unassembled WGS sequence"/>
</dbReference>
<feature type="transmembrane region" description="Helical" evidence="1">
    <location>
        <begin position="21"/>
        <end position="47"/>
    </location>
</feature>
<evidence type="ECO:0000313" key="2">
    <source>
        <dbReference type="EMBL" id="ORB33161.1"/>
    </source>
</evidence>
<dbReference type="Pfam" id="PF10812">
    <property type="entry name" value="DUF2561"/>
    <property type="match status" value="1"/>
</dbReference>
<dbReference type="AlphaFoldDB" id="A0A1X0I3Y2"/>
<keyword evidence="1" id="KW-0472">Membrane</keyword>
<keyword evidence="3" id="KW-1185">Reference proteome</keyword>
<keyword evidence="1" id="KW-0812">Transmembrane</keyword>
<dbReference type="STRING" id="590652.BST39_27165"/>
<dbReference type="InterPro" id="IPR024381">
    <property type="entry name" value="DUF2561"/>
</dbReference>
<name>A0A1X0I3Y2_9MYCO</name>
<evidence type="ECO:0000313" key="3">
    <source>
        <dbReference type="Proteomes" id="UP000192513"/>
    </source>
</evidence>
<evidence type="ECO:0000256" key="1">
    <source>
        <dbReference type="SAM" id="Phobius"/>
    </source>
</evidence>
<dbReference type="RefSeq" id="WP_083176268.1">
    <property type="nucleotide sequence ID" value="NZ_AP022619.1"/>
</dbReference>
<dbReference type="EMBL" id="MVIE01000068">
    <property type="protein sequence ID" value="ORB33161.1"/>
    <property type="molecule type" value="Genomic_DNA"/>
</dbReference>
<organism evidence="2 3">
    <name type="scientific">Mycobacterium paraseoulense</name>
    <dbReference type="NCBI Taxonomy" id="590652"/>
    <lineage>
        <taxon>Bacteria</taxon>
        <taxon>Bacillati</taxon>
        <taxon>Actinomycetota</taxon>
        <taxon>Actinomycetes</taxon>
        <taxon>Mycobacteriales</taxon>
        <taxon>Mycobacteriaceae</taxon>
        <taxon>Mycobacterium</taxon>
    </lineage>
</organism>
<comment type="caution">
    <text evidence="2">The sequence shown here is derived from an EMBL/GenBank/DDBJ whole genome shotgun (WGS) entry which is preliminary data.</text>
</comment>
<feature type="transmembrane region" description="Helical" evidence="1">
    <location>
        <begin position="155"/>
        <end position="178"/>
    </location>
</feature>